<keyword evidence="1" id="KW-0732">Signal</keyword>
<accession>A0ABX0K869</accession>
<evidence type="ECO:0000256" key="1">
    <source>
        <dbReference type="SAM" id="SignalP"/>
    </source>
</evidence>
<feature type="signal peptide" evidence="1">
    <location>
        <begin position="1"/>
        <end position="23"/>
    </location>
</feature>
<gene>
    <name evidence="2" type="ORF">GOB84_08530</name>
</gene>
<dbReference type="EMBL" id="WOSW01000013">
    <property type="protein sequence ID" value="NHO32604.1"/>
    <property type="molecule type" value="Genomic_DNA"/>
</dbReference>
<name>A0ABX0K869_9PROT</name>
<reference evidence="2 3" key="1">
    <citation type="journal article" date="2020" name="Int. J. Syst. Evol. Microbiol.">
        <title>Novel acetic acid bacteria from cider fermentations: Acetobacter conturbans sp. nov. and Acetobacter fallax sp. nov.</title>
        <authorList>
            <person name="Sombolestani A.S."/>
            <person name="Cleenwerck I."/>
            <person name="Cnockaert M."/>
            <person name="Borremans W."/>
            <person name="Wieme A.D."/>
            <person name="De Vuyst L."/>
            <person name="Vandamme P."/>
        </authorList>
    </citation>
    <scope>NUCLEOTIDE SEQUENCE [LARGE SCALE GENOMIC DNA]</scope>
    <source>
        <strain evidence="2 3">LMG 1637</strain>
    </source>
</reference>
<evidence type="ECO:0000313" key="3">
    <source>
        <dbReference type="Proteomes" id="UP000615326"/>
    </source>
</evidence>
<comment type="caution">
    <text evidence="2">The sequence shown here is derived from an EMBL/GenBank/DDBJ whole genome shotgun (WGS) entry which is preliminary data.</text>
</comment>
<keyword evidence="3" id="KW-1185">Reference proteome</keyword>
<sequence>MRKTLFAALLLTLASFCTLPVAAADIPAGKETIYSAPAIAGTWTSMGMPPVVIAANRAAGPASRLLIHLPQNLQKSGQADFALSHTIDNTWEAKDTKVTVTFTMTSENFGVLKMVGDKPDHHFELPLSRF</sequence>
<organism evidence="2 3">
    <name type="scientific">Acetobacter fallax</name>
    <dbReference type="NCBI Taxonomy" id="1737473"/>
    <lineage>
        <taxon>Bacteria</taxon>
        <taxon>Pseudomonadati</taxon>
        <taxon>Pseudomonadota</taxon>
        <taxon>Alphaproteobacteria</taxon>
        <taxon>Acetobacterales</taxon>
        <taxon>Acetobacteraceae</taxon>
        <taxon>Acetobacter</taxon>
    </lineage>
</organism>
<dbReference type="Proteomes" id="UP000615326">
    <property type="component" value="Unassembled WGS sequence"/>
</dbReference>
<evidence type="ECO:0000313" key="2">
    <source>
        <dbReference type="EMBL" id="NHO32604.1"/>
    </source>
</evidence>
<protein>
    <submittedName>
        <fullName evidence="2">Uncharacterized protein</fullName>
    </submittedName>
</protein>
<feature type="chain" id="PRO_5046128385" evidence="1">
    <location>
        <begin position="24"/>
        <end position="130"/>
    </location>
</feature>
<proteinExistence type="predicted"/>
<dbReference type="RefSeq" id="WP_173577133.1">
    <property type="nucleotide sequence ID" value="NZ_WOSW01000013.1"/>
</dbReference>